<evidence type="ECO:0000313" key="1">
    <source>
        <dbReference type="EMBL" id="CAK9156424.1"/>
    </source>
</evidence>
<proteinExistence type="predicted"/>
<keyword evidence="2" id="KW-1185">Reference proteome</keyword>
<dbReference type="EMBL" id="CAUOFW020002852">
    <property type="protein sequence ID" value="CAK9156424.1"/>
    <property type="molecule type" value="Genomic_DNA"/>
</dbReference>
<name>A0ABC8SGV2_9AQUA</name>
<reference evidence="1 2" key="1">
    <citation type="submission" date="2024-02" db="EMBL/GenBank/DDBJ databases">
        <authorList>
            <person name="Vignale AGUSTIN F."/>
            <person name="Sosa J E."/>
            <person name="Modenutti C."/>
        </authorList>
    </citation>
    <scope>NUCLEOTIDE SEQUENCE [LARGE SCALE GENOMIC DNA]</scope>
</reference>
<organism evidence="1 2">
    <name type="scientific">Ilex paraguariensis</name>
    <name type="common">yerba mate</name>
    <dbReference type="NCBI Taxonomy" id="185542"/>
    <lineage>
        <taxon>Eukaryota</taxon>
        <taxon>Viridiplantae</taxon>
        <taxon>Streptophyta</taxon>
        <taxon>Embryophyta</taxon>
        <taxon>Tracheophyta</taxon>
        <taxon>Spermatophyta</taxon>
        <taxon>Magnoliopsida</taxon>
        <taxon>eudicotyledons</taxon>
        <taxon>Gunneridae</taxon>
        <taxon>Pentapetalae</taxon>
        <taxon>asterids</taxon>
        <taxon>campanulids</taxon>
        <taxon>Aquifoliales</taxon>
        <taxon>Aquifoliaceae</taxon>
        <taxon>Ilex</taxon>
    </lineage>
</organism>
<dbReference type="AlphaFoldDB" id="A0ABC8SGV2"/>
<accession>A0ABC8SGV2</accession>
<comment type="caution">
    <text evidence="1">The sequence shown here is derived from an EMBL/GenBank/DDBJ whole genome shotgun (WGS) entry which is preliminary data.</text>
</comment>
<evidence type="ECO:0000313" key="2">
    <source>
        <dbReference type="Proteomes" id="UP001642360"/>
    </source>
</evidence>
<gene>
    <name evidence="1" type="ORF">ILEXP_LOCUS24965</name>
</gene>
<protein>
    <submittedName>
        <fullName evidence="1">Uncharacterized protein</fullName>
    </submittedName>
</protein>
<dbReference type="Proteomes" id="UP001642360">
    <property type="component" value="Unassembled WGS sequence"/>
</dbReference>
<sequence length="73" mass="8255">MYEHRLLLHELRHLQSLALPQIFKGDTTLMTTRIMDVALPTSYKTSTFELLQKLDSAFFAIEGTLGVGTGRET</sequence>